<feature type="transmembrane region" description="Helical" evidence="1">
    <location>
        <begin position="37"/>
        <end position="53"/>
    </location>
</feature>
<evidence type="ECO:0000256" key="1">
    <source>
        <dbReference type="SAM" id="Phobius"/>
    </source>
</evidence>
<accession>A0A382RVE2</accession>
<keyword evidence="1" id="KW-0812">Transmembrane</keyword>
<dbReference type="Pfam" id="PF12911">
    <property type="entry name" value="OppC_N"/>
    <property type="match status" value="1"/>
</dbReference>
<feature type="domain" description="Oligopeptide transport permease C-like N-terminal" evidence="2">
    <location>
        <begin position="23"/>
        <end position="54"/>
    </location>
</feature>
<dbReference type="EMBL" id="UINC01124457">
    <property type="protein sequence ID" value="SVD01613.1"/>
    <property type="molecule type" value="Genomic_DNA"/>
</dbReference>
<keyword evidence="1" id="KW-0472">Membrane</keyword>
<evidence type="ECO:0000313" key="3">
    <source>
        <dbReference type="EMBL" id="SVD01613.1"/>
    </source>
</evidence>
<name>A0A382RVE2_9ZZZZ</name>
<dbReference type="InterPro" id="IPR025966">
    <property type="entry name" value="OppC_N"/>
</dbReference>
<protein>
    <recommendedName>
        <fullName evidence="2">Oligopeptide transport permease C-like N-terminal domain-containing protein</fullName>
    </recommendedName>
</protein>
<evidence type="ECO:0000259" key="2">
    <source>
        <dbReference type="Pfam" id="PF12911"/>
    </source>
</evidence>
<keyword evidence="1" id="KW-1133">Transmembrane helix</keyword>
<dbReference type="AlphaFoldDB" id="A0A382RVE2"/>
<gene>
    <name evidence="3" type="ORF">METZ01_LOCUS354467</name>
</gene>
<dbReference type="GO" id="GO:0005886">
    <property type="term" value="C:plasma membrane"/>
    <property type="evidence" value="ECO:0007669"/>
    <property type="project" value="UniProtKB-SubCell"/>
</dbReference>
<feature type="non-terminal residue" evidence="3">
    <location>
        <position position="54"/>
    </location>
</feature>
<sequence>MFKKDIEKLSKNLSNYEEIKGRSLWEDARIRFFKNKAAVTSLIFLSAILFFSFF</sequence>
<organism evidence="3">
    <name type="scientific">marine metagenome</name>
    <dbReference type="NCBI Taxonomy" id="408172"/>
    <lineage>
        <taxon>unclassified sequences</taxon>
        <taxon>metagenomes</taxon>
        <taxon>ecological metagenomes</taxon>
    </lineage>
</organism>
<reference evidence="3" key="1">
    <citation type="submission" date="2018-05" db="EMBL/GenBank/DDBJ databases">
        <authorList>
            <person name="Lanie J.A."/>
            <person name="Ng W.-L."/>
            <person name="Kazmierczak K.M."/>
            <person name="Andrzejewski T.M."/>
            <person name="Davidsen T.M."/>
            <person name="Wayne K.J."/>
            <person name="Tettelin H."/>
            <person name="Glass J.I."/>
            <person name="Rusch D."/>
            <person name="Podicherti R."/>
            <person name="Tsui H.-C.T."/>
            <person name="Winkler M.E."/>
        </authorList>
    </citation>
    <scope>NUCLEOTIDE SEQUENCE</scope>
</reference>
<proteinExistence type="predicted"/>